<name>A0ABW0NT65_9MICO</name>
<dbReference type="Proteomes" id="UP001596039">
    <property type="component" value="Unassembled WGS sequence"/>
</dbReference>
<organism evidence="2 3">
    <name type="scientific">Lysinimonas soli</name>
    <dbReference type="NCBI Taxonomy" id="1074233"/>
    <lineage>
        <taxon>Bacteria</taxon>
        <taxon>Bacillati</taxon>
        <taxon>Actinomycetota</taxon>
        <taxon>Actinomycetes</taxon>
        <taxon>Micrococcales</taxon>
        <taxon>Microbacteriaceae</taxon>
        <taxon>Lysinimonas</taxon>
    </lineage>
</organism>
<keyword evidence="3" id="KW-1185">Reference proteome</keyword>
<evidence type="ECO:0000313" key="3">
    <source>
        <dbReference type="Proteomes" id="UP001596039"/>
    </source>
</evidence>
<protein>
    <submittedName>
        <fullName evidence="2">DUF222 domain-containing protein</fullName>
    </submittedName>
</protein>
<comment type="caution">
    <text evidence="2">The sequence shown here is derived from an EMBL/GenBank/DDBJ whole genome shotgun (WGS) entry which is preliminary data.</text>
</comment>
<accession>A0ABW0NT65</accession>
<sequence length="452" mass="48929">MPFPTAFAKLADPSASFAVPPVAVLDDRELLDVQRSLAEIRRRVDASSAAVAAEIAHRSRRELGSEGLAQRHGARTPELLVQHVTGASAREAHTMVRVGMILVESALAEPTPLDAVGSAVADGRLTLDAADVIRAGLGSVDASVPTESIAAAAEILVHDATALTVEKLAARARECGAELDEQHVQDRERALRDARYLRLTPVGDGMTRLSGLLDPESAAIVVSAYDAATSPRRGGPRFVDPDEIARAERLARDERTTEQIAVDSFVELIRIGSTAAPEVVGAQRPAVRVLVTDHDLARRAGHVIIEGQTAPLSIATAEREICDRGTVPIHFDSAGQVVNVGREQRRFTPRQRIGLAARDGGCRFPDCDRPPSWTEAHHINEWVRDQGRTDIADGILLCRHHHLLIHDNGWRVTRELADYHLVPPRSLDPSQTPILAPPKTGLVRRLLIDSVS</sequence>
<dbReference type="InterPro" id="IPR003615">
    <property type="entry name" value="HNH_nuc"/>
</dbReference>
<evidence type="ECO:0000313" key="2">
    <source>
        <dbReference type="EMBL" id="MFC5503631.1"/>
    </source>
</evidence>
<dbReference type="Pfam" id="PF02720">
    <property type="entry name" value="DUF222"/>
    <property type="match status" value="1"/>
</dbReference>
<dbReference type="RefSeq" id="WP_386741375.1">
    <property type="nucleotide sequence ID" value="NZ_JBHSMG010000006.1"/>
</dbReference>
<gene>
    <name evidence="2" type="ORF">ACFPJ4_15400</name>
</gene>
<dbReference type="EMBL" id="JBHSMG010000006">
    <property type="protein sequence ID" value="MFC5503631.1"/>
    <property type="molecule type" value="Genomic_DNA"/>
</dbReference>
<feature type="domain" description="HNH nuclease" evidence="1">
    <location>
        <begin position="350"/>
        <end position="403"/>
    </location>
</feature>
<dbReference type="CDD" id="cd00085">
    <property type="entry name" value="HNHc"/>
    <property type="match status" value="1"/>
</dbReference>
<dbReference type="InterPro" id="IPR003870">
    <property type="entry name" value="DUF222"/>
</dbReference>
<proteinExistence type="predicted"/>
<reference evidence="3" key="1">
    <citation type="journal article" date="2019" name="Int. J. Syst. Evol. Microbiol.">
        <title>The Global Catalogue of Microorganisms (GCM) 10K type strain sequencing project: providing services to taxonomists for standard genome sequencing and annotation.</title>
        <authorList>
            <consortium name="The Broad Institute Genomics Platform"/>
            <consortium name="The Broad Institute Genome Sequencing Center for Infectious Disease"/>
            <person name="Wu L."/>
            <person name="Ma J."/>
        </authorList>
    </citation>
    <scope>NUCLEOTIDE SEQUENCE [LARGE SCALE GENOMIC DNA]</scope>
    <source>
        <strain evidence="3">CGMCC 4.6997</strain>
    </source>
</reference>
<dbReference type="SMART" id="SM00507">
    <property type="entry name" value="HNHc"/>
    <property type="match status" value="1"/>
</dbReference>
<evidence type="ECO:0000259" key="1">
    <source>
        <dbReference type="SMART" id="SM00507"/>
    </source>
</evidence>